<comment type="caution">
    <text evidence="1">The sequence shown here is derived from an EMBL/GenBank/DDBJ whole genome shotgun (WGS) entry which is preliminary data.</text>
</comment>
<keyword evidence="2" id="KW-1185">Reference proteome</keyword>
<dbReference type="EMBL" id="CATNWA010002711">
    <property type="protein sequence ID" value="CAI9543598.1"/>
    <property type="molecule type" value="Genomic_DNA"/>
</dbReference>
<proteinExistence type="predicted"/>
<accession>A0ABN9B7N2</accession>
<evidence type="ECO:0000313" key="1">
    <source>
        <dbReference type="EMBL" id="CAI9543598.1"/>
    </source>
</evidence>
<evidence type="ECO:0000313" key="2">
    <source>
        <dbReference type="Proteomes" id="UP001162483"/>
    </source>
</evidence>
<organism evidence="1 2">
    <name type="scientific">Staurois parvus</name>
    <dbReference type="NCBI Taxonomy" id="386267"/>
    <lineage>
        <taxon>Eukaryota</taxon>
        <taxon>Metazoa</taxon>
        <taxon>Chordata</taxon>
        <taxon>Craniata</taxon>
        <taxon>Vertebrata</taxon>
        <taxon>Euteleostomi</taxon>
        <taxon>Amphibia</taxon>
        <taxon>Batrachia</taxon>
        <taxon>Anura</taxon>
        <taxon>Neobatrachia</taxon>
        <taxon>Ranoidea</taxon>
        <taxon>Ranidae</taxon>
        <taxon>Staurois</taxon>
    </lineage>
</organism>
<feature type="non-terminal residue" evidence="1">
    <location>
        <position position="1"/>
    </location>
</feature>
<gene>
    <name evidence="1" type="ORF">SPARVUS_LOCUS2310506</name>
</gene>
<name>A0ABN9B7N2_9NEOB</name>
<sequence>YTWHNAVRQVPFSGNLPNPDKSIGLPDRECVLQHPLTQLCHFTWPTTSWLSCCCSQLLPLCYVTTNS</sequence>
<protein>
    <submittedName>
        <fullName evidence="1">Uncharacterized protein</fullName>
    </submittedName>
</protein>
<reference evidence="1" key="1">
    <citation type="submission" date="2023-05" db="EMBL/GenBank/DDBJ databases">
        <authorList>
            <person name="Stuckert A."/>
        </authorList>
    </citation>
    <scope>NUCLEOTIDE SEQUENCE</scope>
</reference>
<dbReference type="Proteomes" id="UP001162483">
    <property type="component" value="Unassembled WGS sequence"/>
</dbReference>